<keyword evidence="3" id="KW-0999">Mitochondrion inner membrane</keyword>
<comment type="subcellular location">
    <subcellularLocation>
        <location evidence="1">Mitochondrion inner membrane</location>
    </subcellularLocation>
</comment>
<evidence type="ECO:0000313" key="8">
    <source>
        <dbReference type="Proteomes" id="UP001176940"/>
    </source>
</evidence>
<evidence type="ECO:0000256" key="3">
    <source>
        <dbReference type="ARBA" id="ARBA00022792"/>
    </source>
</evidence>
<dbReference type="InterPro" id="IPR003177">
    <property type="entry name" value="Cytc_oxidase_su7a_met"/>
</dbReference>
<dbReference type="InterPro" id="IPR039297">
    <property type="entry name" value="COX7a"/>
</dbReference>
<dbReference type="Gene3D" id="4.10.91.10">
    <property type="entry name" value="Cytochrome c oxidase, subunit VIIa"/>
    <property type="match status" value="1"/>
</dbReference>
<dbReference type="SUPFAM" id="SSF81419">
    <property type="entry name" value="Mitochondrial cytochrome c oxidase subunit VIIa"/>
    <property type="match status" value="1"/>
</dbReference>
<reference evidence="7" key="1">
    <citation type="submission" date="2023-07" db="EMBL/GenBank/DDBJ databases">
        <authorList>
            <person name="Stuckert A."/>
        </authorList>
    </citation>
    <scope>NUCLEOTIDE SEQUENCE</scope>
</reference>
<proteinExistence type="inferred from homology"/>
<keyword evidence="8" id="KW-1185">Reference proteome</keyword>
<keyword evidence="6" id="KW-0812">Transmembrane</keyword>
<comment type="similarity">
    <text evidence="2">Belongs to the cytochrome c oxidase VIIa family.</text>
</comment>
<evidence type="ECO:0000256" key="5">
    <source>
        <dbReference type="ARBA" id="ARBA00023136"/>
    </source>
</evidence>
<dbReference type="PANTHER" id="PTHR10510:SF16">
    <property type="entry name" value="CYTOCHROME C OXIDASE SUBUNIT VIIA POLYPEPTIDE 2 LIKE (PROV)"/>
    <property type="match status" value="1"/>
</dbReference>
<dbReference type="EMBL" id="CAUEEQ010002113">
    <property type="protein sequence ID" value="CAJ0921784.1"/>
    <property type="molecule type" value="Genomic_DNA"/>
</dbReference>
<comment type="caution">
    <text evidence="7">The sequence shown here is derived from an EMBL/GenBank/DDBJ whole genome shotgun (WGS) entry which is preliminary data.</text>
</comment>
<evidence type="ECO:0000313" key="7">
    <source>
        <dbReference type="EMBL" id="CAJ0921784.1"/>
    </source>
</evidence>
<keyword evidence="6" id="KW-1133">Transmembrane helix</keyword>
<feature type="transmembrane region" description="Helical" evidence="6">
    <location>
        <begin position="132"/>
        <end position="155"/>
    </location>
</feature>
<dbReference type="CDD" id="cd00928">
    <property type="entry name" value="Cyt_c_Oxidase_VIIa"/>
    <property type="match status" value="1"/>
</dbReference>
<sequence length="161" mass="17558">MDEEDVNIRPLGITRPSGSIVAGPSLSSASQELALDSLALERKLLESRGFSPGLISTLLQSRKPVTTKQYGKGLRPFTYPEAPAPIFASPTKFPSEAGSEYRGKNRVPELQKLFQKPDGIPVHLKRGFPDKLLYRTTMALTVGGAIYCVIAIYIASQPKKN</sequence>
<dbReference type="Pfam" id="PF02238">
    <property type="entry name" value="COX7a"/>
    <property type="match status" value="1"/>
</dbReference>
<protein>
    <submittedName>
        <fullName evidence="7">Uncharacterized protein</fullName>
    </submittedName>
</protein>
<evidence type="ECO:0000256" key="1">
    <source>
        <dbReference type="ARBA" id="ARBA00004273"/>
    </source>
</evidence>
<keyword evidence="4" id="KW-0496">Mitochondrion</keyword>
<keyword evidence="5 6" id="KW-0472">Membrane</keyword>
<name>A0ABN9KS60_9NEOB</name>
<evidence type="ECO:0000256" key="2">
    <source>
        <dbReference type="ARBA" id="ARBA00009331"/>
    </source>
</evidence>
<dbReference type="Proteomes" id="UP001176940">
    <property type="component" value="Unassembled WGS sequence"/>
</dbReference>
<gene>
    <name evidence="7" type="ORF">RIMI_LOCUS1610634</name>
</gene>
<dbReference type="InterPro" id="IPR036539">
    <property type="entry name" value="Cyt_c_oxidase_su7a_sf"/>
</dbReference>
<evidence type="ECO:0000256" key="6">
    <source>
        <dbReference type="SAM" id="Phobius"/>
    </source>
</evidence>
<accession>A0ABN9KS60</accession>
<organism evidence="7 8">
    <name type="scientific">Ranitomeya imitator</name>
    <name type="common">mimic poison frog</name>
    <dbReference type="NCBI Taxonomy" id="111125"/>
    <lineage>
        <taxon>Eukaryota</taxon>
        <taxon>Metazoa</taxon>
        <taxon>Chordata</taxon>
        <taxon>Craniata</taxon>
        <taxon>Vertebrata</taxon>
        <taxon>Euteleostomi</taxon>
        <taxon>Amphibia</taxon>
        <taxon>Batrachia</taxon>
        <taxon>Anura</taxon>
        <taxon>Neobatrachia</taxon>
        <taxon>Hyloidea</taxon>
        <taxon>Dendrobatidae</taxon>
        <taxon>Dendrobatinae</taxon>
        <taxon>Ranitomeya</taxon>
    </lineage>
</organism>
<evidence type="ECO:0000256" key="4">
    <source>
        <dbReference type="ARBA" id="ARBA00023128"/>
    </source>
</evidence>
<dbReference type="PANTHER" id="PTHR10510">
    <property type="entry name" value="CYTOCHROME C OXIDASE POLYPEPTIDE 7A"/>
    <property type="match status" value="1"/>
</dbReference>